<name>A0A182IH91_ANOAR</name>
<dbReference type="Proteomes" id="UP000075840">
    <property type="component" value="Unassembled WGS sequence"/>
</dbReference>
<evidence type="ECO:0000313" key="1">
    <source>
        <dbReference type="EnsemblMetazoa" id="AARA014825-PA"/>
    </source>
</evidence>
<dbReference type="EMBL" id="APCN01002618">
    <property type="status" value="NOT_ANNOTATED_CDS"/>
    <property type="molecule type" value="Genomic_DNA"/>
</dbReference>
<accession>A0A182IH91</accession>
<keyword evidence="2" id="KW-1185">Reference proteome</keyword>
<reference evidence="1" key="1">
    <citation type="submission" date="2022-08" db="UniProtKB">
        <authorList>
            <consortium name="EnsemblMetazoa"/>
        </authorList>
    </citation>
    <scope>IDENTIFICATION</scope>
    <source>
        <strain evidence="1">Dongola</strain>
    </source>
</reference>
<dbReference type="AlphaFoldDB" id="A0A182IH91"/>
<sequence length="44" mass="5169">MHTRLLMMLLRYCAASKLPFVFANTLVSFLWVFVCVYMKSVPKL</sequence>
<evidence type="ECO:0000313" key="2">
    <source>
        <dbReference type="Proteomes" id="UP000075840"/>
    </source>
</evidence>
<organism evidence="1 2">
    <name type="scientific">Anopheles arabiensis</name>
    <name type="common">Mosquito</name>
    <dbReference type="NCBI Taxonomy" id="7173"/>
    <lineage>
        <taxon>Eukaryota</taxon>
        <taxon>Metazoa</taxon>
        <taxon>Ecdysozoa</taxon>
        <taxon>Arthropoda</taxon>
        <taxon>Hexapoda</taxon>
        <taxon>Insecta</taxon>
        <taxon>Pterygota</taxon>
        <taxon>Neoptera</taxon>
        <taxon>Endopterygota</taxon>
        <taxon>Diptera</taxon>
        <taxon>Nematocera</taxon>
        <taxon>Culicoidea</taxon>
        <taxon>Culicidae</taxon>
        <taxon>Anophelinae</taxon>
        <taxon>Anopheles</taxon>
    </lineage>
</organism>
<dbReference type="VEuPathDB" id="VectorBase:AARA014825"/>
<dbReference type="EnsemblMetazoa" id="AARA014825-RA">
    <property type="protein sequence ID" value="AARA014825-PA"/>
    <property type="gene ID" value="AARA014825"/>
</dbReference>
<proteinExistence type="predicted"/>
<protein>
    <submittedName>
        <fullName evidence="1">Uncharacterized protein</fullName>
    </submittedName>
</protein>